<dbReference type="EMBL" id="JBCGBO010000003">
    <property type="protein sequence ID" value="KAK9215338.1"/>
    <property type="molecule type" value="Genomic_DNA"/>
</dbReference>
<dbReference type="GO" id="GO:0003725">
    <property type="term" value="F:double-stranded RNA binding"/>
    <property type="evidence" value="ECO:0007669"/>
    <property type="project" value="InterPro"/>
</dbReference>
<feature type="domain" description="DRBM" evidence="5">
    <location>
        <begin position="1"/>
        <end position="70"/>
    </location>
</feature>
<accession>A0AAP0QQC3</accession>
<evidence type="ECO:0000313" key="7">
    <source>
        <dbReference type="Proteomes" id="UP001428341"/>
    </source>
</evidence>
<dbReference type="Pfam" id="PF00035">
    <property type="entry name" value="dsrm"/>
    <property type="match status" value="2"/>
</dbReference>
<feature type="region of interest" description="Disordered" evidence="4">
    <location>
        <begin position="335"/>
        <end position="377"/>
    </location>
</feature>
<dbReference type="AlphaFoldDB" id="A0AAP0QQC3"/>
<organism evidence="6 7">
    <name type="scientific">Citrus x changshan-huyou</name>
    <dbReference type="NCBI Taxonomy" id="2935761"/>
    <lineage>
        <taxon>Eukaryota</taxon>
        <taxon>Viridiplantae</taxon>
        <taxon>Streptophyta</taxon>
        <taxon>Embryophyta</taxon>
        <taxon>Tracheophyta</taxon>
        <taxon>Spermatophyta</taxon>
        <taxon>Magnoliopsida</taxon>
        <taxon>eudicotyledons</taxon>
        <taxon>Gunneridae</taxon>
        <taxon>Pentapetalae</taxon>
        <taxon>rosids</taxon>
        <taxon>malvids</taxon>
        <taxon>Sapindales</taxon>
        <taxon>Rutaceae</taxon>
        <taxon>Aurantioideae</taxon>
        <taxon>Citrus</taxon>
    </lineage>
</organism>
<dbReference type="InterPro" id="IPR044450">
    <property type="entry name" value="AtDRB-like_DSRM_1"/>
</dbReference>
<proteinExistence type="predicted"/>
<evidence type="ECO:0000256" key="3">
    <source>
        <dbReference type="PROSITE-ProRule" id="PRU00266"/>
    </source>
</evidence>
<evidence type="ECO:0000256" key="1">
    <source>
        <dbReference type="ARBA" id="ARBA00022737"/>
    </source>
</evidence>
<dbReference type="InterPro" id="IPR014720">
    <property type="entry name" value="dsRBD_dom"/>
</dbReference>
<dbReference type="PROSITE" id="PS50137">
    <property type="entry name" value="DS_RBD"/>
    <property type="match status" value="2"/>
</dbReference>
<evidence type="ECO:0000313" key="6">
    <source>
        <dbReference type="EMBL" id="KAK9215338.1"/>
    </source>
</evidence>
<feature type="region of interest" description="Disordered" evidence="4">
    <location>
        <begin position="530"/>
        <end position="573"/>
    </location>
</feature>
<keyword evidence="1" id="KW-0677">Repeat</keyword>
<dbReference type="CDD" id="cd19908">
    <property type="entry name" value="DSRM_AtDRB-like_rpt2"/>
    <property type="match status" value="1"/>
</dbReference>
<dbReference type="Proteomes" id="UP001428341">
    <property type="component" value="Unassembled WGS sequence"/>
</dbReference>
<gene>
    <name evidence="6" type="ORF">WN944_007343</name>
</gene>
<dbReference type="CDD" id="cd19907">
    <property type="entry name" value="DSRM_AtDRB-like_rpt1"/>
    <property type="match status" value="1"/>
</dbReference>
<sequence>MYKNQLQELAQRSCFNLPSYSCIREGPDHAPRFKATVNFNGETFESPNFSSTLRQAEHAAAEVALNTLATRGPSKALAARVLDETGVYKNLLQETAHKAGLNLPVYAIYRSGPGHVPVFSCTVQLAGLSFTGEPARTKKQAQKNAAMAAWLTQRVTTESTSSSSSLEAKCNEEQEQVVIARFLTSLQQSESKYFMQNDWQHGHQRSMPLCKDLTPQASGLYSAQWQSLAYPSFSPEMALYEMCQQEQLLQLQNHLLTLPVSPAPPIAPQILPYMQSIFWPSQRPYVSAGKQEPLPVAVGPRLSVATTSPSLCLSGQSVSEPIRSRSMVTIQEINEEKTEESLKCSPSTVPKPSASDHSSAESRIKEPILDDGNQKNLDLEETKATVELESRFENLQLEGNQLRQSEVTSHRNLDSGFRLDNLQNSCGIDSSHSYCIPQYPSRPSAFGCPRLPPSAAAPVMIRTNDPISSERPIPQNLTSFSQMPAPPRVRTGVTSYSTRPCTGSMYIRQMNPRFLAPAVRIRTVVPVCSAPPPRQMPSSIPKGRFPNREIGSRGCSKTGALKFENGPEPYLPC</sequence>
<reference evidence="6 7" key="1">
    <citation type="submission" date="2024-05" db="EMBL/GenBank/DDBJ databases">
        <title>Haplotype-resolved chromosome-level genome assembly of Huyou (Citrus changshanensis).</title>
        <authorList>
            <person name="Miao C."/>
            <person name="Chen W."/>
            <person name="Wu Y."/>
            <person name="Wang L."/>
            <person name="Zhao S."/>
            <person name="Grierson D."/>
            <person name="Xu C."/>
            <person name="Chen K."/>
        </authorList>
    </citation>
    <scope>NUCLEOTIDE SEQUENCE [LARGE SCALE GENOMIC DNA]</scope>
    <source>
        <strain evidence="6">01-14</strain>
        <tissue evidence="6">Leaf</tissue>
    </source>
</reference>
<dbReference type="PANTHER" id="PTHR46031">
    <property type="match status" value="1"/>
</dbReference>
<keyword evidence="2 3" id="KW-0694">RNA-binding</keyword>
<dbReference type="Gene3D" id="3.30.160.20">
    <property type="match status" value="2"/>
</dbReference>
<dbReference type="SUPFAM" id="SSF54768">
    <property type="entry name" value="dsRNA-binding domain-like"/>
    <property type="match status" value="2"/>
</dbReference>
<feature type="compositionally biased region" description="Basic and acidic residues" evidence="4">
    <location>
        <begin position="358"/>
        <end position="368"/>
    </location>
</feature>
<dbReference type="FunFam" id="3.30.160.20:FF:000036">
    <property type="entry name" value="Double-stranded RNA-binding protein 2"/>
    <property type="match status" value="1"/>
</dbReference>
<comment type="caution">
    <text evidence="6">The sequence shown here is derived from an EMBL/GenBank/DDBJ whole genome shotgun (WGS) entry which is preliminary data.</text>
</comment>
<dbReference type="PANTHER" id="PTHR46031:SF26">
    <property type="entry name" value="DOUBLE-STRANDED RNA-BINDING PROTEIN 2"/>
    <property type="match status" value="1"/>
</dbReference>
<feature type="domain" description="DRBM" evidence="5">
    <location>
        <begin position="87"/>
        <end position="149"/>
    </location>
</feature>
<evidence type="ECO:0000256" key="2">
    <source>
        <dbReference type="ARBA" id="ARBA00022884"/>
    </source>
</evidence>
<evidence type="ECO:0000259" key="5">
    <source>
        <dbReference type="PROSITE" id="PS50137"/>
    </source>
</evidence>
<feature type="region of interest" description="Disordered" evidence="4">
    <location>
        <begin position="477"/>
        <end position="496"/>
    </location>
</feature>
<dbReference type="SMART" id="SM00358">
    <property type="entry name" value="DSRM"/>
    <property type="match status" value="2"/>
</dbReference>
<dbReference type="InterPro" id="IPR044451">
    <property type="entry name" value="AtDRB-like_DSRM_2"/>
</dbReference>
<name>A0AAP0QQC3_9ROSI</name>
<keyword evidence="7" id="KW-1185">Reference proteome</keyword>
<protein>
    <recommendedName>
        <fullName evidence="5">DRBM domain-containing protein</fullName>
    </recommendedName>
</protein>
<evidence type="ECO:0000256" key="4">
    <source>
        <dbReference type="SAM" id="MobiDB-lite"/>
    </source>
</evidence>